<reference evidence="1" key="1">
    <citation type="submission" date="2018-01" db="EMBL/GenBank/DDBJ databases">
        <title>An insight into the sialome of Amazonian anophelines.</title>
        <authorList>
            <person name="Ribeiro J.M."/>
            <person name="Scarpassa V."/>
            <person name="Calvo E."/>
        </authorList>
    </citation>
    <scope>NUCLEOTIDE SEQUENCE</scope>
    <source>
        <tissue evidence="1">Salivary glands</tissue>
    </source>
</reference>
<proteinExistence type="predicted"/>
<dbReference type="EMBL" id="GGFK01015650">
    <property type="protein sequence ID" value="MBW48971.1"/>
    <property type="molecule type" value="Transcribed_RNA"/>
</dbReference>
<organism evidence="1">
    <name type="scientific">Anopheles triannulatus</name>
    <dbReference type="NCBI Taxonomy" id="58253"/>
    <lineage>
        <taxon>Eukaryota</taxon>
        <taxon>Metazoa</taxon>
        <taxon>Ecdysozoa</taxon>
        <taxon>Arthropoda</taxon>
        <taxon>Hexapoda</taxon>
        <taxon>Insecta</taxon>
        <taxon>Pterygota</taxon>
        <taxon>Neoptera</taxon>
        <taxon>Endopterygota</taxon>
        <taxon>Diptera</taxon>
        <taxon>Nematocera</taxon>
        <taxon>Culicoidea</taxon>
        <taxon>Culicidae</taxon>
        <taxon>Anophelinae</taxon>
        <taxon>Anopheles</taxon>
    </lineage>
</organism>
<sequence length="98" mass="10862">MPPPLVAAGLAWLGCCRLQPHTHTFRKAVFKVLLDAFGPRIDLPSRSSESSTFRSSSSSASILNRTMKNVKQTLTFRSPQDDGLPVVVHRLNVSRDTR</sequence>
<accession>A0A2M4B7K4</accession>
<name>A0A2M4B7K4_9DIPT</name>
<protein>
    <submittedName>
        <fullName evidence="1">Putative secreted protein</fullName>
    </submittedName>
</protein>
<evidence type="ECO:0000313" key="1">
    <source>
        <dbReference type="EMBL" id="MBW48971.1"/>
    </source>
</evidence>
<dbReference type="AlphaFoldDB" id="A0A2M4B7K4"/>